<feature type="transmembrane region" description="Helical" evidence="7">
    <location>
        <begin position="758"/>
        <end position="784"/>
    </location>
</feature>
<evidence type="ECO:0000256" key="4">
    <source>
        <dbReference type="ARBA" id="ARBA00022989"/>
    </source>
</evidence>
<feature type="transmembrane region" description="Helical" evidence="7">
    <location>
        <begin position="407"/>
        <end position="427"/>
    </location>
</feature>
<dbReference type="PANTHER" id="PTHR12385:SF4">
    <property type="entry name" value="PROTEIN PNS1"/>
    <property type="match status" value="1"/>
</dbReference>
<feature type="transmembrane region" description="Helical" evidence="7">
    <location>
        <begin position="629"/>
        <end position="645"/>
    </location>
</feature>
<feature type="transmembrane region" description="Helical" evidence="7">
    <location>
        <begin position="657"/>
        <end position="678"/>
    </location>
</feature>
<proteinExistence type="inferred from homology"/>
<feature type="compositionally biased region" description="Pro residues" evidence="6">
    <location>
        <begin position="123"/>
        <end position="149"/>
    </location>
</feature>
<organism evidence="8 9">
    <name type="scientific">Discostella pseudostelligera</name>
    <dbReference type="NCBI Taxonomy" id="259834"/>
    <lineage>
        <taxon>Eukaryota</taxon>
        <taxon>Sar</taxon>
        <taxon>Stramenopiles</taxon>
        <taxon>Ochrophyta</taxon>
        <taxon>Bacillariophyta</taxon>
        <taxon>Coscinodiscophyceae</taxon>
        <taxon>Thalassiosirophycidae</taxon>
        <taxon>Stephanodiscales</taxon>
        <taxon>Stephanodiscaceae</taxon>
        <taxon>Discostella</taxon>
    </lineage>
</organism>
<feature type="compositionally biased region" description="Gly residues" evidence="6">
    <location>
        <begin position="247"/>
        <end position="264"/>
    </location>
</feature>
<keyword evidence="5 7" id="KW-0472">Membrane</keyword>
<protein>
    <recommendedName>
        <fullName evidence="10">Protein PNS1</fullName>
    </recommendedName>
</protein>
<feature type="compositionally biased region" description="Basic residues" evidence="6">
    <location>
        <begin position="61"/>
        <end position="73"/>
    </location>
</feature>
<comment type="subcellular location">
    <subcellularLocation>
        <location evidence="1">Membrane</location>
        <topology evidence="1">Multi-pass membrane protein</topology>
    </subcellularLocation>
</comment>
<evidence type="ECO:0000256" key="5">
    <source>
        <dbReference type="ARBA" id="ARBA00023136"/>
    </source>
</evidence>
<evidence type="ECO:0000256" key="1">
    <source>
        <dbReference type="ARBA" id="ARBA00004141"/>
    </source>
</evidence>
<name>A0ABD3MFW8_9STRA</name>
<feature type="transmembrane region" description="Helical" evidence="7">
    <location>
        <begin position="796"/>
        <end position="815"/>
    </location>
</feature>
<gene>
    <name evidence="8" type="ORF">ACHAWU_001157</name>
</gene>
<comment type="caution">
    <text evidence="8">The sequence shown here is derived from an EMBL/GenBank/DDBJ whole genome shotgun (WGS) entry which is preliminary data.</text>
</comment>
<evidence type="ECO:0000256" key="7">
    <source>
        <dbReference type="SAM" id="Phobius"/>
    </source>
</evidence>
<reference evidence="8 9" key="1">
    <citation type="submission" date="2024-10" db="EMBL/GenBank/DDBJ databases">
        <title>Updated reference genomes for cyclostephanoid diatoms.</title>
        <authorList>
            <person name="Roberts W.R."/>
            <person name="Alverson A.J."/>
        </authorList>
    </citation>
    <scope>NUCLEOTIDE SEQUENCE [LARGE SCALE GENOMIC DNA]</scope>
    <source>
        <strain evidence="8 9">AJA232-27</strain>
    </source>
</reference>
<dbReference type="InterPro" id="IPR007603">
    <property type="entry name" value="Choline_transptr-like"/>
</dbReference>
<evidence type="ECO:0000256" key="6">
    <source>
        <dbReference type="SAM" id="MobiDB-lite"/>
    </source>
</evidence>
<dbReference type="Proteomes" id="UP001530293">
    <property type="component" value="Unassembled WGS sequence"/>
</dbReference>
<keyword evidence="3 7" id="KW-0812">Transmembrane</keyword>
<evidence type="ECO:0000256" key="2">
    <source>
        <dbReference type="ARBA" id="ARBA00007168"/>
    </source>
</evidence>
<accession>A0ABD3MFW8</accession>
<feature type="transmembrane region" description="Helical" evidence="7">
    <location>
        <begin position="525"/>
        <end position="544"/>
    </location>
</feature>
<keyword evidence="9" id="KW-1185">Reference proteome</keyword>
<dbReference type="Pfam" id="PF04515">
    <property type="entry name" value="Choline_transpo"/>
    <property type="match status" value="1"/>
</dbReference>
<feature type="transmembrane region" description="Helical" evidence="7">
    <location>
        <begin position="497"/>
        <end position="519"/>
    </location>
</feature>
<feature type="region of interest" description="Disordered" evidence="6">
    <location>
        <begin position="1"/>
        <end position="79"/>
    </location>
</feature>
<feature type="compositionally biased region" description="Polar residues" evidence="6">
    <location>
        <begin position="309"/>
        <end position="319"/>
    </location>
</feature>
<keyword evidence="4 7" id="KW-1133">Transmembrane helix</keyword>
<evidence type="ECO:0000256" key="3">
    <source>
        <dbReference type="ARBA" id="ARBA00022692"/>
    </source>
</evidence>
<dbReference type="GO" id="GO:0016020">
    <property type="term" value="C:membrane"/>
    <property type="evidence" value="ECO:0007669"/>
    <property type="project" value="UniProtKB-SubCell"/>
</dbReference>
<sequence>MTSMPTNGMPSWGGGLPPQAPTSSRQLHHASHAHHRANSADIIDGSSSANPTSSKPSSSSQRRHKSRSGRSGRTRSSSDGVKMMKEQYHQQLQHQQLQHQQMQQQYYGGYPNYNYYQMQYPNQMPPPPPPGYGFHPPPQSQAPPPPQPLQPTTTSPPSLPINQQMMMNRQQHLPPFPMDHRAQSQRRMRGVSFDAASFPFRPMDPNLSPSHGGIPPSTRSAANTATTSSGAFSAMNELYSVIGPTGGGGGGAGGGGSIRGGVGPRRGSHRRTQSDSVVVPREQPPLQLPSLPESSSVAGGGPPTHHMRTNSYGSQGSHQSFLARHLNNYGPLPNSNAGGGGMGMHPMGNYPDYIPGETAALLAQHHHHNNSNMGAGGKTKMHMRQNSVNLYMKPFKGEKQPKVCRDVIFVVLFILQLAIMIVVGLKFGPEAVVASSNGVSGPGEGVDDDAAMIMEDSDDLLLLDYRNILKIAITCGAFAIVVSALTLAFMMAMSRRLVYVALVLSIGVSFAWGTIGIGISPKSFVPITGIITLMLTVGYMFVVWDRIPFASANLTTALTGVRDNLSLVGVAFLFQFLALLFSIFYSFTFVGLHNATHNGELAEISDRSMIGLNVLLWVSFYWTFQVLRHVVIVTVAGTIGSWWFGQPSALCETFAAATVFNFGSICYGSLFVGVVQFLRQITEGLRPNRDGSAMMCLYECSLFFQEKLIGCVDNLADSFTPWAFTYIGLYHYGLKEAGHRANELFVRRGWSRIVTDDLISSVLAMVSLVIGGLSGSFAVILQALDGHGLTNFGHPVLVSFLIGFMVGIVLSAVLFQIIDSSVCAVIVCFAGSPVEFHRNHPALSHEMRNAWKEVWPGSLDIDNVGVGLGLA</sequence>
<feature type="transmembrane region" description="Helical" evidence="7">
    <location>
        <begin position="607"/>
        <end position="624"/>
    </location>
</feature>
<feature type="region of interest" description="Disordered" evidence="6">
    <location>
        <begin position="247"/>
        <end position="319"/>
    </location>
</feature>
<feature type="transmembrane region" description="Helical" evidence="7">
    <location>
        <begin position="565"/>
        <end position="587"/>
    </location>
</feature>
<evidence type="ECO:0000313" key="9">
    <source>
        <dbReference type="Proteomes" id="UP001530293"/>
    </source>
</evidence>
<feature type="transmembrane region" description="Helical" evidence="7">
    <location>
        <begin position="468"/>
        <end position="490"/>
    </location>
</feature>
<evidence type="ECO:0008006" key="10">
    <source>
        <dbReference type="Google" id="ProtNLM"/>
    </source>
</evidence>
<feature type="region of interest" description="Disordered" evidence="6">
    <location>
        <begin position="118"/>
        <end position="159"/>
    </location>
</feature>
<evidence type="ECO:0000313" key="8">
    <source>
        <dbReference type="EMBL" id="KAL3763010.1"/>
    </source>
</evidence>
<dbReference type="PANTHER" id="PTHR12385">
    <property type="entry name" value="CHOLINE TRANSPORTER-LIKE (SLC FAMILY 44)"/>
    <property type="match status" value="1"/>
</dbReference>
<feature type="compositionally biased region" description="Basic residues" evidence="6">
    <location>
        <begin position="26"/>
        <end position="37"/>
    </location>
</feature>
<comment type="similarity">
    <text evidence="2">Belongs to the CTL (choline transporter-like) family.</text>
</comment>
<dbReference type="AlphaFoldDB" id="A0ABD3MFW8"/>
<feature type="compositionally biased region" description="Low complexity" evidence="6">
    <location>
        <begin position="46"/>
        <end position="60"/>
    </location>
</feature>
<dbReference type="EMBL" id="JALLBG020000130">
    <property type="protein sequence ID" value="KAL3763010.1"/>
    <property type="molecule type" value="Genomic_DNA"/>
</dbReference>